<keyword evidence="2" id="KW-0805">Transcription regulation</keyword>
<dbReference type="SUPFAM" id="SSF88946">
    <property type="entry name" value="Sigma2 domain of RNA polymerase sigma factors"/>
    <property type="match status" value="1"/>
</dbReference>
<dbReference type="Pfam" id="PF08281">
    <property type="entry name" value="Sigma70_r4_2"/>
    <property type="match status" value="1"/>
</dbReference>
<dbReference type="InterPro" id="IPR013249">
    <property type="entry name" value="RNA_pol_sigma70_r4_t2"/>
</dbReference>
<comment type="caution">
    <text evidence="8">The sequence shown here is derived from an EMBL/GenBank/DDBJ whole genome shotgun (WGS) entry which is preliminary data.</text>
</comment>
<protein>
    <submittedName>
        <fullName evidence="8">Sigma-70 family RNA polymerase sigma factor</fullName>
    </submittedName>
</protein>
<evidence type="ECO:0000256" key="4">
    <source>
        <dbReference type="ARBA" id="ARBA00023125"/>
    </source>
</evidence>
<evidence type="ECO:0000256" key="3">
    <source>
        <dbReference type="ARBA" id="ARBA00023082"/>
    </source>
</evidence>
<dbReference type="Pfam" id="PF04542">
    <property type="entry name" value="Sigma70_r2"/>
    <property type="match status" value="1"/>
</dbReference>
<accession>A0A9D1ARL6</accession>
<dbReference type="Gene3D" id="1.10.10.10">
    <property type="entry name" value="Winged helix-like DNA-binding domain superfamily/Winged helix DNA-binding domain"/>
    <property type="match status" value="1"/>
</dbReference>
<dbReference type="InterPro" id="IPR014284">
    <property type="entry name" value="RNA_pol_sigma-70_dom"/>
</dbReference>
<dbReference type="PANTHER" id="PTHR43133:SF8">
    <property type="entry name" value="RNA POLYMERASE SIGMA FACTOR HI_1459-RELATED"/>
    <property type="match status" value="1"/>
</dbReference>
<keyword evidence="4" id="KW-0238">DNA-binding</keyword>
<dbReference type="Gene3D" id="1.10.1740.10">
    <property type="match status" value="1"/>
</dbReference>
<dbReference type="InterPro" id="IPR013325">
    <property type="entry name" value="RNA_pol_sigma_r2"/>
</dbReference>
<reference evidence="8" key="1">
    <citation type="submission" date="2020-10" db="EMBL/GenBank/DDBJ databases">
        <authorList>
            <person name="Gilroy R."/>
        </authorList>
    </citation>
    <scope>NUCLEOTIDE SEQUENCE</scope>
    <source>
        <strain evidence="8">ChiBcec15-4380</strain>
    </source>
</reference>
<keyword evidence="5" id="KW-0804">Transcription</keyword>
<keyword evidence="3" id="KW-0731">Sigma factor</keyword>
<evidence type="ECO:0000256" key="5">
    <source>
        <dbReference type="ARBA" id="ARBA00023163"/>
    </source>
</evidence>
<dbReference type="GO" id="GO:0006352">
    <property type="term" value="P:DNA-templated transcription initiation"/>
    <property type="evidence" value="ECO:0007669"/>
    <property type="project" value="InterPro"/>
</dbReference>
<dbReference type="CDD" id="cd06171">
    <property type="entry name" value="Sigma70_r4"/>
    <property type="match status" value="1"/>
</dbReference>
<dbReference type="EMBL" id="DVHE01000003">
    <property type="protein sequence ID" value="HIR49748.1"/>
    <property type="molecule type" value="Genomic_DNA"/>
</dbReference>
<evidence type="ECO:0000256" key="2">
    <source>
        <dbReference type="ARBA" id="ARBA00023015"/>
    </source>
</evidence>
<dbReference type="GO" id="GO:0016987">
    <property type="term" value="F:sigma factor activity"/>
    <property type="evidence" value="ECO:0007669"/>
    <property type="project" value="UniProtKB-KW"/>
</dbReference>
<comment type="similarity">
    <text evidence="1">Belongs to the sigma-70 factor family. ECF subfamily.</text>
</comment>
<evidence type="ECO:0000313" key="9">
    <source>
        <dbReference type="Proteomes" id="UP000824239"/>
    </source>
</evidence>
<reference evidence="8" key="2">
    <citation type="journal article" date="2021" name="PeerJ">
        <title>Extensive microbial diversity within the chicken gut microbiome revealed by metagenomics and culture.</title>
        <authorList>
            <person name="Gilroy R."/>
            <person name="Ravi A."/>
            <person name="Getino M."/>
            <person name="Pursley I."/>
            <person name="Horton D.L."/>
            <person name="Alikhan N.F."/>
            <person name="Baker D."/>
            <person name="Gharbi K."/>
            <person name="Hall N."/>
            <person name="Watson M."/>
            <person name="Adriaenssens E.M."/>
            <person name="Foster-Nyarko E."/>
            <person name="Jarju S."/>
            <person name="Secka A."/>
            <person name="Antonio M."/>
            <person name="Oren A."/>
            <person name="Chaudhuri R.R."/>
            <person name="La Ragione R."/>
            <person name="Hildebrand F."/>
            <person name="Pallen M.J."/>
        </authorList>
    </citation>
    <scope>NUCLEOTIDE SEQUENCE</scope>
    <source>
        <strain evidence="8">ChiBcec15-4380</strain>
    </source>
</reference>
<dbReference type="InterPro" id="IPR013324">
    <property type="entry name" value="RNA_pol_sigma_r3/r4-like"/>
</dbReference>
<evidence type="ECO:0000259" key="7">
    <source>
        <dbReference type="Pfam" id="PF08281"/>
    </source>
</evidence>
<dbReference type="SUPFAM" id="SSF88659">
    <property type="entry name" value="Sigma3 and sigma4 domains of RNA polymerase sigma factors"/>
    <property type="match status" value="1"/>
</dbReference>
<dbReference type="InterPro" id="IPR036388">
    <property type="entry name" value="WH-like_DNA-bd_sf"/>
</dbReference>
<dbReference type="NCBIfam" id="TIGR02937">
    <property type="entry name" value="sigma70-ECF"/>
    <property type="match status" value="1"/>
</dbReference>
<feature type="domain" description="RNA polymerase sigma-70 region 2" evidence="6">
    <location>
        <begin position="41"/>
        <end position="90"/>
    </location>
</feature>
<dbReference type="AlphaFoldDB" id="A0A9D1ARL6"/>
<dbReference type="Proteomes" id="UP000824239">
    <property type="component" value="Unassembled WGS sequence"/>
</dbReference>
<evidence type="ECO:0000259" key="6">
    <source>
        <dbReference type="Pfam" id="PF04542"/>
    </source>
</evidence>
<evidence type="ECO:0000313" key="8">
    <source>
        <dbReference type="EMBL" id="HIR49748.1"/>
    </source>
</evidence>
<dbReference type="PANTHER" id="PTHR43133">
    <property type="entry name" value="RNA POLYMERASE ECF-TYPE SIGMA FACTO"/>
    <property type="match status" value="1"/>
</dbReference>
<proteinExistence type="inferred from homology"/>
<gene>
    <name evidence="8" type="ORF">IAA53_00440</name>
</gene>
<dbReference type="GO" id="GO:0003677">
    <property type="term" value="F:DNA binding"/>
    <property type="evidence" value="ECO:0007669"/>
    <property type="project" value="UniProtKB-KW"/>
</dbReference>
<dbReference type="InterPro" id="IPR039425">
    <property type="entry name" value="RNA_pol_sigma-70-like"/>
</dbReference>
<organism evidence="8 9">
    <name type="scientific">Candidatus Avoscillospira avicola</name>
    <dbReference type="NCBI Taxonomy" id="2840706"/>
    <lineage>
        <taxon>Bacteria</taxon>
        <taxon>Bacillati</taxon>
        <taxon>Bacillota</taxon>
        <taxon>Clostridia</taxon>
        <taxon>Eubacteriales</taxon>
        <taxon>Oscillospiraceae</taxon>
        <taxon>Oscillospiraceae incertae sedis</taxon>
        <taxon>Candidatus Avoscillospira</taxon>
    </lineage>
</organism>
<feature type="domain" description="RNA polymerase sigma factor 70 region 4 type 2" evidence="7">
    <location>
        <begin position="118"/>
        <end position="170"/>
    </location>
</feature>
<evidence type="ECO:0000256" key="1">
    <source>
        <dbReference type="ARBA" id="ARBA00010641"/>
    </source>
</evidence>
<sequence length="183" mass="20777">MATDQELLSALRTGKPQGLEAAIGQYSAYVAAVIDYQLGDLGSKADVEELSADVFYTLWQWRNRLKTDHLRGWLGTTARNLARDFLRKKRLSTVAAEDYLTVCDAQAQTLLERAERTELVRRALDDLEPENREIFLRYYFYNQPLAEIGEAAGLSQAAVKSRLQRGRKKLKEILTQGGYLCED</sequence>
<dbReference type="InterPro" id="IPR007627">
    <property type="entry name" value="RNA_pol_sigma70_r2"/>
</dbReference>
<name>A0A9D1ARL6_9FIRM</name>